<keyword evidence="5 9" id="KW-0472">Membrane</keyword>
<feature type="transmembrane region" description="Helical" evidence="9">
    <location>
        <begin position="75"/>
        <end position="99"/>
    </location>
</feature>
<evidence type="ECO:0000256" key="4">
    <source>
        <dbReference type="ARBA" id="ARBA00023040"/>
    </source>
</evidence>
<gene>
    <name evidence="11" type="ORF">WR25_12414</name>
</gene>
<comment type="caution">
    <text evidence="11">The sequence shown here is derived from an EMBL/GenBank/DDBJ whole genome shotgun (WGS) entry which is preliminary data.</text>
</comment>
<dbReference type="OrthoDB" id="10037617at2759"/>
<keyword evidence="3 9" id="KW-1133">Transmembrane helix</keyword>
<accession>A0A2A2JND8</accession>
<evidence type="ECO:0000256" key="9">
    <source>
        <dbReference type="SAM" id="Phobius"/>
    </source>
</evidence>
<dbReference type="PROSITE" id="PS00237">
    <property type="entry name" value="G_PROTEIN_RECEP_F1_1"/>
    <property type="match status" value="1"/>
</dbReference>
<sequence>MSLVSNSSVFSPQQNDCIDVNYILSHYRDWTTFMEVRVIYSTLYALIFVIGIIGNGLLISSIIRRKRATVSNIFLINLGIFDLLLCITAVPITPVLAFMKSWTFGEFLCKLVPMSQAMSVLISSWCLCYIALDRYRSIVTPLKEPWSMRHAKILLLLAYITAMITSSPLYMMQVLQPMNISGVTLCGEFCGEFNWDEQDPSIKIVYGITLFCIQLVLPAIVMSFCYWKILQKASRVSSESN</sequence>
<evidence type="ECO:0000256" key="7">
    <source>
        <dbReference type="ARBA" id="ARBA00023224"/>
    </source>
</evidence>
<dbReference type="PRINTS" id="PR00237">
    <property type="entry name" value="GPCRRHODOPSN"/>
</dbReference>
<keyword evidence="4 8" id="KW-0297">G-protein coupled receptor</keyword>
<dbReference type="Proteomes" id="UP000218231">
    <property type="component" value="Unassembled WGS sequence"/>
</dbReference>
<dbReference type="GO" id="GO:0043005">
    <property type="term" value="C:neuron projection"/>
    <property type="evidence" value="ECO:0007669"/>
    <property type="project" value="TreeGrafter"/>
</dbReference>
<evidence type="ECO:0000256" key="5">
    <source>
        <dbReference type="ARBA" id="ARBA00023136"/>
    </source>
</evidence>
<dbReference type="GO" id="GO:0005886">
    <property type="term" value="C:plasma membrane"/>
    <property type="evidence" value="ECO:0007669"/>
    <property type="project" value="TreeGrafter"/>
</dbReference>
<dbReference type="Gene3D" id="1.20.1070.10">
    <property type="entry name" value="Rhodopsin 7-helix transmembrane proteins"/>
    <property type="match status" value="1"/>
</dbReference>
<feature type="domain" description="G-protein coupled receptors family 1 profile" evidence="10">
    <location>
        <begin position="54"/>
        <end position="241"/>
    </location>
</feature>
<evidence type="ECO:0000259" key="10">
    <source>
        <dbReference type="PROSITE" id="PS50262"/>
    </source>
</evidence>
<evidence type="ECO:0000256" key="1">
    <source>
        <dbReference type="ARBA" id="ARBA00004141"/>
    </source>
</evidence>
<feature type="transmembrane region" description="Helical" evidence="9">
    <location>
        <begin position="204"/>
        <end position="227"/>
    </location>
</feature>
<evidence type="ECO:0000313" key="12">
    <source>
        <dbReference type="Proteomes" id="UP000218231"/>
    </source>
</evidence>
<protein>
    <recommendedName>
        <fullName evidence="10">G-protein coupled receptors family 1 profile domain-containing protein</fullName>
    </recommendedName>
</protein>
<evidence type="ECO:0000313" key="11">
    <source>
        <dbReference type="EMBL" id="PAV63171.1"/>
    </source>
</evidence>
<keyword evidence="7 8" id="KW-0807">Transducer</keyword>
<evidence type="ECO:0000256" key="2">
    <source>
        <dbReference type="ARBA" id="ARBA00022692"/>
    </source>
</evidence>
<dbReference type="PROSITE" id="PS50262">
    <property type="entry name" value="G_PROTEIN_RECEP_F1_2"/>
    <property type="match status" value="1"/>
</dbReference>
<dbReference type="SUPFAM" id="SSF81321">
    <property type="entry name" value="Family A G protein-coupled receptor-like"/>
    <property type="match status" value="1"/>
</dbReference>
<dbReference type="GO" id="GO:0042923">
    <property type="term" value="F:neuropeptide binding"/>
    <property type="evidence" value="ECO:0007669"/>
    <property type="project" value="TreeGrafter"/>
</dbReference>
<feature type="transmembrane region" description="Helical" evidence="9">
    <location>
        <begin position="38"/>
        <end position="63"/>
    </location>
</feature>
<feature type="transmembrane region" description="Helical" evidence="9">
    <location>
        <begin position="111"/>
        <end position="132"/>
    </location>
</feature>
<comment type="subcellular location">
    <subcellularLocation>
        <location evidence="1">Membrane</location>
        <topology evidence="1">Multi-pass membrane protein</topology>
    </subcellularLocation>
</comment>
<evidence type="ECO:0000256" key="3">
    <source>
        <dbReference type="ARBA" id="ARBA00022989"/>
    </source>
</evidence>
<dbReference type="GO" id="GO:0008188">
    <property type="term" value="F:neuropeptide receptor activity"/>
    <property type="evidence" value="ECO:0007669"/>
    <property type="project" value="TreeGrafter"/>
</dbReference>
<feature type="transmembrane region" description="Helical" evidence="9">
    <location>
        <begin position="153"/>
        <end position="171"/>
    </location>
</feature>
<dbReference type="EMBL" id="LIAE01010329">
    <property type="protein sequence ID" value="PAV63171.1"/>
    <property type="molecule type" value="Genomic_DNA"/>
</dbReference>
<dbReference type="InterPro" id="IPR000276">
    <property type="entry name" value="GPCR_Rhodpsn"/>
</dbReference>
<organism evidence="11 12">
    <name type="scientific">Diploscapter pachys</name>
    <dbReference type="NCBI Taxonomy" id="2018661"/>
    <lineage>
        <taxon>Eukaryota</taxon>
        <taxon>Metazoa</taxon>
        <taxon>Ecdysozoa</taxon>
        <taxon>Nematoda</taxon>
        <taxon>Chromadorea</taxon>
        <taxon>Rhabditida</taxon>
        <taxon>Rhabditina</taxon>
        <taxon>Rhabditomorpha</taxon>
        <taxon>Rhabditoidea</taxon>
        <taxon>Rhabditidae</taxon>
        <taxon>Diploscapter</taxon>
    </lineage>
</organism>
<proteinExistence type="inferred from homology"/>
<reference evidence="11 12" key="1">
    <citation type="journal article" date="2017" name="Curr. Biol.">
        <title>Genome architecture and evolution of a unichromosomal asexual nematode.</title>
        <authorList>
            <person name="Fradin H."/>
            <person name="Zegar C."/>
            <person name="Gutwein M."/>
            <person name="Lucas J."/>
            <person name="Kovtun M."/>
            <person name="Corcoran D."/>
            <person name="Baugh L.R."/>
            <person name="Kiontke K."/>
            <person name="Gunsalus K."/>
            <person name="Fitch D.H."/>
            <person name="Piano F."/>
        </authorList>
    </citation>
    <scope>NUCLEOTIDE SEQUENCE [LARGE SCALE GENOMIC DNA]</scope>
    <source>
        <strain evidence="11">PF1309</strain>
    </source>
</reference>
<dbReference type="InterPro" id="IPR017452">
    <property type="entry name" value="GPCR_Rhodpsn_7TM"/>
</dbReference>
<dbReference type="AlphaFoldDB" id="A0A2A2JND8"/>
<keyword evidence="2 8" id="KW-0812">Transmembrane</keyword>
<comment type="similarity">
    <text evidence="8">Belongs to the G-protein coupled receptor 1 family.</text>
</comment>
<dbReference type="PANTHER" id="PTHR24235:SF23">
    <property type="entry name" value="G-PROTEIN COUPLED RECEPTORS FAMILY 1 PROFILE DOMAIN-CONTAINING PROTEIN"/>
    <property type="match status" value="1"/>
</dbReference>
<dbReference type="PANTHER" id="PTHR24235">
    <property type="entry name" value="NEUROPEPTIDE Y RECEPTOR"/>
    <property type="match status" value="1"/>
</dbReference>
<evidence type="ECO:0000256" key="8">
    <source>
        <dbReference type="RuleBase" id="RU000688"/>
    </source>
</evidence>
<name>A0A2A2JND8_9BILA</name>
<dbReference type="Pfam" id="PF00001">
    <property type="entry name" value="7tm_1"/>
    <property type="match status" value="1"/>
</dbReference>
<evidence type="ECO:0000256" key="6">
    <source>
        <dbReference type="ARBA" id="ARBA00023170"/>
    </source>
</evidence>
<dbReference type="STRING" id="2018661.A0A2A2JND8"/>
<keyword evidence="6 8" id="KW-0675">Receptor</keyword>
<keyword evidence="12" id="KW-1185">Reference proteome</keyword>